<dbReference type="InterPro" id="IPR005260">
    <property type="entry name" value="Asp_kin_monofn"/>
</dbReference>
<dbReference type="GO" id="GO:0009090">
    <property type="term" value="P:homoserine biosynthetic process"/>
    <property type="evidence" value="ECO:0007669"/>
    <property type="project" value="TreeGrafter"/>
</dbReference>
<keyword evidence="9 12" id="KW-0067">ATP-binding</keyword>
<dbReference type="CDD" id="cd04923">
    <property type="entry name" value="ACT_AK-LysC-DapG-like_2"/>
    <property type="match status" value="1"/>
</dbReference>
<dbReference type="NCBIfam" id="NF005154">
    <property type="entry name" value="PRK06635.1-2"/>
    <property type="match status" value="1"/>
</dbReference>
<proteinExistence type="inferred from homology"/>
<dbReference type="CDD" id="cd04261">
    <property type="entry name" value="AAK_AKii-LysC-BS"/>
    <property type="match status" value="1"/>
</dbReference>
<dbReference type="FunFam" id="3.30.2130.10:FF:000002">
    <property type="entry name" value="Aspartokinase"/>
    <property type="match status" value="1"/>
</dbReference>
<dbReference type="AlphaFoldDB" id="A0A1V1P5B6"/>
<dbReference type="GO" id="GO:0005524">
    <property type="term" value="F:ATP binding"/>
    <property type="evidence" value="ECO:0007669"/>
    <property type="project" value="UniProtKB-KW"/>
</dbReference>
<dbReference type="PIRSF" id="PIRSF000726">
    <property type="entry name" value="Asp_kin"/>
    <property type="match status" value="1"/>
</dbReference>
<dbReference type="InterPro" id="IPR041740">
    <property type="entry name" value="AKii-LysC-BS"/>
</dbReference>
<dbReference type="GO" id="GO:0009088">
    <property type="term" value="P:threonine biosynthetic process"/>
    <property type="evidence" value="ECO:0007669"/>
    <property type="project" value="UniProtKB-UniPathway"/>
</dbReference>
<feature type="binding site" evidence="12">
    <location>
        <position position="213"/>
    </location>
    <ligand>
        <name>ATP</name>
        <dbReference type="ChEBI" id="CHEBI:30616"/>
    </ligand>
</feature>
<evidence type="ECO:0000313" key="16">
    <source>
        <dbReference type="EMBL" id="ETR70010.1"/>
    </source>
</evidence>
<dbReference type="EC" id="2.7.2.4" evidence="13"/>
<dbReference type="InterPro" id="IPR018042">
    <property type="entry name" value="Aspartate_kinase_CS"/>
</dbReference>
<comment type="pathway">
    <text evidence="1 14">Amino-acid biosynthesis; L-lysine biosynthesis via DAP pathway; (S)-tetrahydrodipicolinate from L-aspartate: step 1/4.</text>
</comment>
<evidence type="ECO:0000256" key="1">
    <source>
        <dbReference type="ARBA" id="ARBA00004766"/>
    </source>
</evidence>
<evidence type="ECO:0000256" key="4">
    <source>
        <dbReference type="ARBA" id="ARBA00010122"/>
    </source>
</evidence>
<evidence type="ECO:0000256" key="11">
    <source>
        <dbReference type="ARBA" id="ARBA00047872"/>
    </source>
</evidence>
<comment type="catalytic activity">
    <reaction evidence="11 13">
        <text>L-aspartate + ATP = 4-phospho-L-aspartate + ADP</text>
        <dbReference type="Rhea" id="RHEA:23776"/>
        <dbReference type="ChEBI" id="CHEBI:29991"/>
        <dbReference type="ChEBI" id="CHEBI:30616"/>
        <dbReference type="ChEBI" id="CHEBI:57535"/>
        <dbReference type="ChEBI" id="CHEBI:456216"/>
        <dbReference type="EC" id="2.7.2.4"/>
    </reaction>
</comment>
<evidence type="ECO:0000259" key="15">
    <source>
        <dbReference type="PROSITE" id="PS51671"/>
    </source>
</evidence>
<dbReference type="PANTHER" id="PTHR21499:SF3">
    <property type="entry name" value="ASPARTOKINASE"/>
    <property type="match status" value="1"/>
</dbReference>
<organism evidence="16 17">
    <name type="scientific">Candidatus Magnetoglobus multicellularis str. Araruama</name>
    <dbReference type="NCBI Taxonomy" id="890399"/>
    <lineage>
        <taxon>Bacteria</taxon>
        <taxon>Pseudomonadati</taxon>
        <taxon>Thermodesulfobacteriota</taxon>
        <taxon>Desulfobacteria</taxon>
        <taxon>Desulfobacterales</taxon>
        <taxon>Desulfobacteraceae</taxon>
        <taxon>Candidatus Magnetoglobus</taxon>
    </lineage>
</organism>
<keyword evidence="8 13" id="KW-0418">Kinase</keyword>
<comment type="pathway">
    <text evidence="2 14">Amino-acid biosynthesis; L-methionine biosynthesis via de novo pathway; L-homoserine from L-aspartate: step 1/3.</text>
</comment>
<dbReference type="InterPro" id="IPR001341">
    <property type="entry name" value="Asp_kinase"/>
</dbReference>
<dbReference type="PROSITE" id="PS51671">
    <property type="entry name" value="ACT"/>
    <property type="match status" value="2"/>
</dbReference>
<feature type="binding site" evidence="12">
    <location>
        <begin position="207"/>
        <end position="208"/>
    </location>
    <ligand>
        <name>ATP</name>
        <dbReference type="ChEBI" id="CHEBI:30616"/>
    </ligand>
</feature>
<dbReference type="SUPFAM" id="SSF55021">
    <property type="entry name" value="ACT-like"/>
    <property type="match status" value="2"/>
</dbReference>
<dbReference type="Gene3D" id="3.40.1160.10">
    <property type="entry name" value="Acetylglutamate kinase-like"/>
    <property type="match status" value="1"/>
</dbReference>
<evidence type="ECO:0000256" key="13">
    <source>
        <dbReference type="RuleBase" id="RU003448"/>
    </source>
</evidence>
<gene>
    <name evidence="16" type="ORF">OMM_03552</name>
</gene>
<comment type="caution">
    <text evidence="16">The sequence shown here is derived from an EMBL/GenBank/DDBJ whole genome shotgun (WGS) entry which is preliminary data.</text>
</comment>
<dbReference type="InterPro" id="IPR036393">
    <property type="entry name" value="AceGlu_kinase-like_sf"/>
</dbReference>
<keyword evidence="5 14" id="KW-0028">Amino-acid biosynthesis</keyword>
<protein>
    <recommendedName>
        <fullName evidence="13">Aspartokinase</fullName>
        <ecNumber evidence="13">2.7.2.4</ecNumber>
    </recommendedName>
</protein>
<dbReference type="InterPro" id="IPR002912">
    <property type="entry name" value="ACT_dom"/>
</dbReference>
<evidence type="ECO:0000256" key="6">
    <source>
        <dbReference type="ARBA" id="ARBA00022679"/>
    </source>
</evidence>
<evidence type="ECO:0000256" key="2">
    <source>
        <dbReference type="ARBA" id="ARBA00004986"/>
    </source>
</evidence>
<dbReference type="Gene3D" id="3.30.2130.10">
    <property type="entry name" value="VC0802-like"/>
    <property type="match status" value="1"/>
</dbReference>
<dbReference type="UniPathway" id="UPA00051">
    <property type="reaction ID" value="UER00462"/>
</dbReference>
<dbReference type="CDD" id="cd04913">
    <property type="entry name" value="ACT_AKii-LysC-BS-like_1"/>
    <property type="match status" value="1"/>
</dbReference>
<dbReference type="UniPathway" id="UPA00050">
    <property type="reaction ID" value="UER00461"/>
</dbReference>
<dbReference type="Pfam" id="PF01842">
    <property type="entry name" value="ACT"/>
    <property type="match status" value="1"/>
</dbReference>
<feature type="domain" description="ACT" evidence="15">
    <location>
        <begin position="378"/>
        <end position="439"/>
    </location>
</feature>
<comment type="pathway">
    <text evidence="3 14">Amino-acid biosynthesis; L-threonine biosynthesis; L-threonine from L-aspartate: step 1/5.</text>
</comment>
<dbReference type="InterPro" id="IPR045865">
    <property type="entry name" value="ACT-like_dom_sf"/>
</dbReference>
<feature type="binding site" evidence="12">
    <location>
        <begin position="41"/>
        <end position="44"/>
    </location>
    <ligand>
        <name>ATP</name>
        <dbReference type="ChEBI" id="CHEBI:30616"/>
    </ligand>
</feature>
<dbReference type="NCBIfam" id="TIGR00656">
    <property type="entry name" value="asp_kin_monofn"/>
    <property type="match status" value="1"/>
</dbReference>
<keyword evidence="10" id="KW-0457">Lysine biosynthesis</keyword>
<evidence type="ECO:0000256" key="12">
    <source>
        <dbReference type="PIRSR" id="PIRSR000726-1"/>
    </source>
</evidence>
<dbReference type="GO" id="GO:0005829">
    <property type="term" value="C:cytosol"/>
    <property type="evidence" value="ECO:0007669"/>
    <property type="project" value="TreeGrafter"/>
</dbReference>
<evidence type="ECO:0000256" key="7">
    <source>
        <dbReference type="ARBA" id="ARBA00022741"/>
    </source>
</evidence>
<comment type="similarity">
    <text evidence="4 13">Belongs to the aspartokinase family.</text>
</comment>
<feature type="binding site" evidence="12">
    <location>
        <begin position="243"/>
        <end position="244"/>
    </location>
    <ligand>
        <name>ATP</name>
        <dbReference type="ChEBI" id="CHEBI:30616"/>
    </ligand>
</feature>
<dbReference type="GO" id="GO:0004072">
    <property type="term" value="F:aspartate kinase activity"/>
    <property type="evidence" value="ECO:0007669"/>
    <property type="project" value="UniProtKB-EC"/>
</dbReference>
<evidence type="ECO:0000313" key="17">
    <source>
        <dbReference type="Proteomes" id="UP000189670"/>
    </source>
</evidence>
<evidence type="ECO:0000256" key="9">
    <source>
        <dbReference type="ARBA" id="ARBA00022840"/>
    </source>
</evidence>
<dbReference type="PANTHER" id="PTHR21499">
    <property type="entry name" value="ASPARTATE KINASE"/>
    <property type="match status" value="1"/>
</dbReference>
<accession>A0A1V1P5B6</accession>
<dbReference type="Proteomes" id="UP000189670">
    <property type="component" value="Unassembled WGS sequence"/>
</dbReference>
<dbReference type="Pfam" id="PF22468">
    <property type="entry name" value="ACT_9"/>
    <property type="match status" value="1"/>
</dbReference>
<evidence type="ECO:0000256" key="8">
    <source>
        <dbReference type="ARBA" id="ARBA00022777"/>
    </source>
</evidence>
<dbReference type="InterPro" id="IPR054352">
    <property type="entry name" value="ACT_Aspartokinase"/>
</dbReference>
<evidence type="ECO:0000256" key="10">
    <source>
        <dbReference type="ARBA" id="ARBA00023154"/>
    </source>
</evidence>
<dbReference type="FunFam" id="3.40.1160.10:FF:000002">
    <property type="entry name" value="Aspartokinase"/>
    <property type="match status" value="1"/>
</dbReference>
<keyword evidence="7 12" id="KW-0547">Nucleotide-binding</keyword>
<dbReference type="SUPFAM" id="SSF53633">
    <property type="entry name" value="Carbamate kinase-like"/>
    <property type="match status" value="1"/>
</dbReference>
<feature type="binding site" evidence="12">
    <location>
        <position position="81"/>
    </location>
    <ligand>
        <name>substrate</name>
    </ligand>
</feature>
<dbReference type="InterPro" id="IPR001048">
    <property type="entry name" value="Asp/Glu/Uridylate_kinase"/>
</dbReference>
<feature type="domain" description="ACT" evidence="15">
    <location>
        <begin position="298"/>
        <end position="372"/>
    </location>
</feature>
<dbReference type="NCBIfam" id="NF005155">
    <property type="entry name" value="PRK06635.1-4"/>
    <property type="match status" value="1"/>
</dbReference>
<dbReference type="UniPathway" id="UPA00034">
    <property type="reaction ID" value="UER00015"/>
</dbReference>
<evidence type="ECO:0000256" key="3">
    <source>
        <dbReference type="ARBA" id="ARBA00005139"/>
    </source>
</evidence>
<sequence length="439" mass="48028">MLDNHNLKIRIVKNDHKESGQATGTWPIRKEEFAMPLVVQKYGGTSVGNIERIRNVAKRIARYHDGGNSLVVVLSAMSGVTDGLIDLASQITRDPNRREMDVLLATGEQTTVSLMAITLVSMGYPAESMLGYQVCVRTSDAYGRARILDIGKDRIQDVLKQNKIVIVAGFQGEDQFGNITTLGRGGSDTSAVAIAAGLNADVCEIFTDVDGVYTADPNVCEKARKIHRISYDEMLNMSSLGAKVLQIRSVEFAKKYQVPIHVRSSFNEEQGTMVVNEEKDMERVVVSSVTHNKNEARITLSRVPDVPGVAAKVLRAMANAGIIVDMIIQNTRQKNMTDITFTVSKTDYEKALEIEKKIGEEIGAETVAGDPNIAKVSVIGVGMRSHSGVASTMFDALARENINIMMISTSEIRISCVIEEKYTELAVRTLHSAFELDAG</sequence>
<dbReference type="PROSITE" id="PS00324">
    <property type="entry name" value="ASPARTOKINASE"/>
    <property type="match status" value="1"/>
</dbReference>
<evidence type="ECO:0000256" key="14">
    <source>
        <dbReference type="RuleBase" id="RU004249"/>
    </source>
</evidence>
<name>A0A1V1P5B6_9BACT</name>
<evidence type="ECO:0000256" key="5">
    <source>
        <dbReference type="ARBA" id="ARBA00022605"/>
    </source>
</evidence>
<dbReference type="Pfam" id="PF00696">
    <property type="entry name" value="AA_kinase"/>
    <property type="match status" value="1"/>
</dbReference>
<dbReference type="NCBIfam" id="TIGR00657">
    <property type="entry name" value="asp_kinases"/>
    <property type="match status" value="1"/>
</dbReference>
<feature type="binding site" evidence="12">
    <location>
        <position position="108"/>
    </location>
    <ligand>
        <name>substrate</name>
    </ligand>
</feature>
<keyword evidence="6 13" id="KW-0808">Transferase</keyword>
<dbReference type="EMBL" id="ATBP01000508">
    <property type="protein sequence ID" value="ETR70010.1"/>
    <property type="molecule type" value="Genomic_DNA"/>
</dbReference>
<dbReference type="GO" id="GO:0009089">
    <property type="term" value="P:lysine biosynthetic process via diaminopimelate"/>
    <property type="evidence" value="ECO:0007669"/>
    <property type="project" value="UniProtKB-UniPathway"/>
</dbReference>
<reference evidence="17" key="1">
    <citation type="submission" date="2012-11" db="EMBL/GenBank/DDBJ databases">
        <authorList>
            <person name="Lucero-Rivera Y.E."/>
            <person name="Tovar-Ramirez D."/>
        </authorList>
    </citation>
    <scope>NUCLEOTIDE SEQUENCE [LARGE SCALE GENOMIC DNA]</scope>
    <source>
        <strain evidence="17">Araruama</strain>
    </source>
</reference>